<dbReference type="GO" id="GO:0046872">
    <property type="term" value="F:metal ion binding"/>
    <property type="evidence" value="ECO:0007669"/>
    <property type="project" value="UniProtKB-KW"/>
</dbReference>
<comment type="caution">
    <text evidence="10">The sequence shown here is derived from an EMBL/GenBank/DDBJ whole genome shotgun (WGS) entry which is preliminary data.</text>
</comment>
<dbReference type="GO" id="GO:0004222">
    <property type="term" value="F:metalloendopeptidase activity"/>
    <property type="evidence" value="ECO:0007669"/>
    <property type="project" value="InterPro"/>
</dbReference>
<dbReference type="GO" id="GO:0006508">
    <property type="term" value="P:proteolysis"/>
    <property type="evidence" value="ECO:0007669"/>
    <property type="project" value="UniProtKB-KW"/>
</dbReference>
<protein>
    <submittedName>
        <fullName evidence="10">Protease</fullName>
    </submittedName>
</protein>
<feature type="domain" description="Peptidase M16 N-terminal" evidence="8">
    <location>
        <begin position="54"/>
        <end position="179"/>
    </location>
</feature>
<dbReference type="Pfam" id="PF00675">
    <property type="entry name" value="Peptidase_M16"/>
    <property type="match status" value="1"/>
</dbReference>
<dbReference type="Proteomes" id="UP000257323">
    <property type="component" value="Unassembled WGS sequence"/>
</dbReference>
<dbReference type="AlphaFoldDB" id="A0A3E2BLY4"/>
<keyword evidence="3" id="KW-0479">Metal-binding</keyword>
<dbReference type="InterPro" id="IPR011765">
    <property type="entry name" value="Pept_M16_N"/>
</dbReference>
<keyword evidence="4" id="KW-0378">Hydrolase</keyword>
<dbReference type="InterPro" id="IPR050626">
    <property type="entry name" value="Peptidase_M16"/>
</dbReference>
<dbReference type="InterPro" id="IPR001431">
    <property type="entry name" value="Pept_M16_Zn_BS"/>
</dbReference>
<evidence type="ECO:0000259" key="9">
    <source>
        <dbReference type="Pfam" id="PF05193"/>
    </source>
</evidence>
<accession>A0A3E2BLY4</accession>
<sequence length="440" mass="50456">MPRKLFLFILGIVVMTAVLQASFTKMDIKVHQLGNGLKIIFFEDHKIPSISYYTFFRVGSRNERPGLTGVSHFIEHMMFNGTKKFGPGDFDRVMEFYGGANNAYTSDDMTAYTDWFPPHALEKMVEMEADRMQGLIFDPEVFESERGVIASERRMGVENNNEAILEENVRATAIMAHPYHWDVIGWMSDILNWRRDEVIEYYRTYYAPNNAVLVVVGDFDSQKTLELIKKYYSGIPAQTPPPPVTTEEPPQMGRKEVVIKKEAQTPSFMVVYHAPRCQDPDFFVLSVLEKPLLSGESSRLYRRLVRDEQLAISVYGGVEEKIDPYLFSISVKPRPGVDLDKIEKIIDEELNKIIEQGITEQEYQKALNIVRSDFYYSLQTNSGKANLLGASELLFGSYENLFTIVDRYSRVKREDIPVVAKKYFHELNKTVGKLIPQGGN</sequence>
<comment type="similarity">
    <text evidence="1 7">Belongs to the peptidase M16 family.</text>
</comment>
<dbReference type="InterPro" id="IPR011249">
    <property type="entry name" value="Metalloenz_LuxS/M16"/>
</dbReference>
<evidence type="ECO:0000256" key="3">
    <source>
        <dbReference type="ARBA" id="ARBA00022723"/>
    </source>
</evidence>
<feature type="domain" description="Peptidase M16 C-terminal" evidence="9">
    <location>
        <begin position="193"/>
        <end position="369"/>
    </location>
</feature>
<dbReference type="PANTHER" id="PTHR43690:SF17">
    <property type="entry name" value="PROTEIN YHJJ"/>
    <property type="match status" value="1"/>
</dbReference>
<evidence type="ECO:0000256" key="7">
    <source>
        <dbReference type="RuleBase" id="RU004447"/>
    </source>
</evidence>
<name>A0A3E2BLY4_9BACT</name>
<keyword evidence="5" id="KW-0862">Zinc</keyword>
<dbReference type="EMBL" id="QUAH01000007">
    <property type="protein sequence ID" value="RFT15731.1"/>
    <property type="molecule type" value="Genomic_DNA"/>
</dbReference>
<evidence type="ECO:0000256" key="1">
    <source>
        <dbReference type="ARBA" id="ARBA00007261"/>
    </source>
</evidence>
<dbReference type="PANTHER" id="PTHR43690">
    <property type="entry name" value="NARDILYSIN"/>
    <property type="match status" value="1"/>
</dbReference>
<keyword evidence="2 10" id="KW-0645">Protease</keyword>
<organism evidence="10 11">
    <name type="scientific">Candidatus Saccharicenans subterraneus</name>
    <dbReference type="NCBI Taxonomy" id="2508984"/>
    <lineage>
        <taxon>Bacteria</taxon>
        <taxon>Candidatus Aminicenantota</taxon>
        <taxon>Candidatus Aminicenantia</taxon>
        <taxon>Candidatus Aminicenantales</taxon>
        <taxon>Candidatus Saccharicenantaceae</taxon>
        <taxon>Candidatus Saccharicenans</taxon>
    </lineage>
</organism>
<dbReference type="Gene3D" id="3.30.830.10">
    <property type="entry name" value="Metalloenzyme, LuxS/M16 peptidase-like"/>
    <property type="match status" value="2"/>
</dbReference>
<dbReference type="InterPro" id="IPR007863">
    <property type="entry name" value="Peptidase_M16_C"/>
</dbReference>
<evidence type="ECO:0000259" key="8">
    <source>
        <dbReference type="Pfam" id="PF00675"/>
    </source>
</evidence>
<reference evidence="10 11" key="1">
    <citation type="submission" date="2018-08" db="EMBL/GenBank/DDBJ databases">
        <title>Genome analysis of the thermophilic bacterium of the candidate phylum Aminicenantes from deep subsurface aquifer revealed its physiology and ecological role.</title>
        <authorList>
            <person name="Kadnikov V.V."/>
            <person name="Mardanov A.V."/>
            <person name="Beletsky A.V."/>
            <person name="Karnachuk O.V."/>
            <person name="Ravin N.V."/>
        </authorList>
    </citation>
    <scope>NUCLEOTIDE SEQUENCE [LARGE SCALE GENOMIC DNA]</scope>
    <source>
        <strain evidence="10">BY38</strain>
    </source>
</reference>
<evidence type="ECO:0000256" key="5">
    <source>
        <dbReference type="ARBA" id="ARBA00022833"/>
    </source>
</evidence>
<dbReference type="PROSITE" id="PS00143">
    <property type="entry name" value="INSULINASE"/>
    <property type="match status" value="1"/>
</dbReference>
<evidence type="ECO:0000256" key="2">
    <source>
        <dbReference type="ARBA" id="ARBA00022670"/>
    </source>
</evidence>
<dbReference type="Pfam" id="PF05193">
    <property type="entry name" value="Peptidase_M16_C"/>
    <property type="match status" value="1"/>
</dbReference>
<gene>
    <name evidence="10" type="ORF">OP8BY_0106</name>
</gene>
<dbReference type="SUPFAM" id="SSF63411">
    <property type="entry name" value="LuxS/MPP-like metallohydrolase"/>
    <property type="match status" value="2"/>
</dbReference>
<evidence type="ECO:0000256" key="4">
    <source>
        <dbReference type="ARBA" id="ARBA00022801"/>
    </source>
</evidence>
<evidence type="ECO:0000256" key="6">
    <source>
        <dbReference type="ARBA" id="ARBA00023049"/>
    </source>
</evidence>
<proteinExistence type="inferred from homology"/>
<keyword evidence="6" id="KW-0482">Metalloprotease</keyword>
<evidence type="ECO:0000313" key="10">
    <source>
        <dbReference type="EMBL" id="RFT15731.1"/>
    </source>
</evidence>
<evidence type="ECO:0000313" key="11">
    <source>
        <dbReference type="Proteomes" id="UP000257323"/>
    </source>
</evidence>